<feature type="non-terminal residue" evidence="1">
    <location>
        <position position="1"/>
    </location>
</feature>
<protein>
    <submittedName>
        <fullName evidence="1">Uncharacterized protein</fullName>
    </submittedName>
</protein>
<sequence length="111" mass="11694">AVNAVARACKDNLHANLAITNGLAKAGRSPADSLLCTMNALLQTVVDSNFNRIASFPAVGHLYETIGTVSSAIKKDGQNMALLYFARSLAVVMEEAVSRLVGGTEEQTNQS</sequence>
<dbReference type="Proteomes" id="UP001432027">
    <property type="component" value="Unassembled WGS sequence"/>
</dbReference>
<keyword evidence="2" id="KW-1185">Reference proteome</keyword>
<gene>
    <name evidence="1" type="ORF">PENTCL1PPCAC_1150</name>
</gene>
<comment type="caution">
    <text evidence="1">The sequence shown here is derived from an EMBL/GenBank/DDBJ whole genome shotgun (WGS) entry which is preliminary data.</text>
</comment>
<evidence type="ECO:0000313" key="1">
    <source>
        <dbReference type="EMBL" id="GMS78975.1"/>
    </source>
</evidence>
<dbReference type="EMBL" id="BTSX01000001">
    <property type="protein sequence ID" value="GMS78975.1"/>
    <property type="molecule type" value="Genomic_DNA"/>
</dbReference>
<dbReference type="AlphaFoldDB" id="A0AAV5SFN7"/>
<feature type="non-terminal residue" evidence="1">
    <location>
        <position position="111"/>
    </location>
</feature>
<reference evidence="1" key="1">
    <citation type="submission" date="2023-10" db="EMBL/GenBank/DDBJ databases">
        <title>Genome assembly of Pristionchus species.</title>
        <authorList>
            <person name="Yoshida K."/>
            <person name="Sommer R.J."/>
        </authorList>
    </citation>
    <scope>NUCLEOTIDE SEQUENCE</scope>
    <source>
        <strain evidence="1">RS0144</strain>
    </source>
</reference>
<evidence type="ECO:0000313" key="2">
    <source>
        <dbReference type="Proteomes" id="UP001432027"/>
    </source>
</evidence>
<name>A0AAV5SFN7_9BILA</name>
<organism evidence="1 2">
    <name type="scientific">Pristionchus entomophagus</name>
    <dbReference type="NCBI Taxonomy" id="358040"/>
    <lineage>
        <taxon>Eukaryota</taxon>
        <taxon>Metazoa</taxon>
        <taxon>Ecdysozoa</taxon>
        <taxon>Nematoda</taxon>
        <taxon>Chromadorea</taxon>
        <taxon>Rhabditida</taxon>
        <taxon>Rhabditina</taxon>
        <taxon>Diplogasteromorpha</taxon>
        <taxon>Diplogasteroidea</taxon>
        <taxon>Neodiplogasteridae</taxon>
        <taxon>Pristionchus</taxon>
    </lineage>
</organism>
<accession>A0AAV5SFN7</accession>
<proteinExistence type="predicted"/>